<dbReference type="HOGENOM" id="CLU_481328_0_0_0"/>
<keyword evidence="2" id="KW-1133">Transmembrane helix</keyword>
<dbReference type="EMBL" id="CP001744">
    <property type="protein sequence ID" value="ADG66252.1"/>
    <property type="molecule type" value="Genomic_DNA"/>
</dbReference>
<name>D5SPM2_PLAL2</name>
<keyword evidence="2" id="KW-0812">Transmembrane</keyword>
<feature type="region of interest" description="Disordered" evidence="1">
    <location>
        <begin position="203"/>
        <end position="230"/>
    </location>
</feature>
<evidence type="ECO:0000313" key="4">
    <source>
        <dbReference type="Proteomes" id="UP000002220"/>
    </source>
</evidence>
<evidence type="ECO:0000256" key="1">
    <source>
        <dbReference type="SAM" id="MobiDB-lite"/>
    </source>
</evidence>
<feature type="compositionally biased region" description="Polar residues" evidence="1">
    <location>
        <begin position="214"/>
        <end position="230"/>
    </location>
</feature>
<keyword evidence="2" id="KW-0472">Membrane</keyword>
<dbReference type="AlphaFoldDB" id="D5SPM2"/>
<evidence type="ECO:0000313" key="3">
    <source>
        <dbReference type="EMBL" id="ADG66252.1"/>
    </source>
</evidence>
<dbReference type="InterPro" id="IPR012902">
    <property type="entry name" value="N_methyl_site"/>
</dbReference>
<dbReference type="eggNOG" id="COG4966">
    <property type="taxonomic scope" value="Bacteria"/>
</dbReference>
<dbReference type="OrthoDB" id="231157at2"/>
<organism evidence="3 4">
    <name type="scientific">Planctopirus limnophila (strain ATCC 43296 / DSM 3776 / IFAM 1008 / Mu 290)</name>
    <name type="common">Planctomyces limnophilus</name>
    <dbReference type="NCBI Taxonomy" id="521674"/>
    <lineage>
        <taxon>Bacteria</taxon>
        <taxon>Pseudomonadati</taxon>
        <taxon>Planctomycetota</taxon>
        <taxon>Planctomycetia</taxon>
        <taxon>Planctomycetales</taxon>
        <taxon>Planctomycetaceae</taxon>
        <taxon>Planctopirus</taxon>
    </lineage>
</organism>
<feature type="transmembrane region" description="Helical" evidence="2">
    <location>
        <begin position="21"/>
        <end position="44"/>
    </location>
</feature>
<protein>
    <recommendedName>
        <fullName evidence="5">Prepilin-type N-terminal cleavage/methylation domain-containing protein</fullName>
    </recommendedName>
</protein>
<evidence type="ECO:0000256" key="2">
    <source>
        <dbReference type="SAM" id="Phobius"/>
    </source>
</evidence>
<gene>
    <name evidence="3" type="ordered locus">Plim_0402</name>
</gene>
<proteinExistence type="predicted"/>
<dbReference type="RefSeq" id="WP_013108683.1">
    <property type="nucleotide sequence ID" value="NC_014148.1"/>
</dbReference>
<dbReference type="Proteomes" id="UP000002220">
    <property type="component" value="Chromosome"/>
</dbReference>
<evidence type="ECO:0008006" key="5">
    <source>
        <dbReference type="Google" id="ProtNLM"/>
    </source>
</evidence>
<dbReference type="Pfam" id="PF07963">
    <property type="entry name" value="N_methyl"/>
    <property type="match status" value="1"/>
</dbReference>
<sequence length="566" mass="61237" precursor="true">MNSLTQQPRLQGHRKGHSAGFTLVEMLVSVALVLLMMTLFAQVFQIAAGTVSTQRGIMENDQRARSIQTIITKDLNNRTYRYVWPWAARPTGYTDTVNTEESDMLGYFYISENNPFDDTDDVLEFTGKITATINSLADTDSYSGRALQVGNSLNQPDYDDGDLGNLSSLSSTAEISLFMRRGTTGRPGALYRRVMLVRQPADSTAEIEPHEDGNTTNTLFDSTSGATTRYTPSATSTFWKDFDFSARPISSRTFNQTMPPPFINGVRFNTLADLQLPTSRFGFEFADGTADAGKPREFLSGVFFGRYTMEETSNVAFQYPFTATPSPMNQATAGLTVDAATGVVDPLQHNSANGSRRGEDLLLANVVSFDVKVWDDFANGGLGAFVDIGGPGSVLYSTNPAVTGNPDRRLNIDFGPDGPSGNNVFDTWAKDVRLATITSDPAENPPLLPRRYIAAATASAFELPRFTPGTTAGAVLPALSGGVSSIPGDPVFFVRSGASAGTNNAAGAAIPLTLPIVYGTPINDGLVEWTPVDNRRPIRLIQITVRFLDPTSQQLRTVTMQCDLTP</sequence>
<keyword evidence="4" id="KW-1185">Reference proteome</keyword>
<dbReference type="KEGG" id="plm:Plim_0402"/>
<dbReference type="PROSITE" id="PS00409">
    <property type="entry name" value="PROKAR_NTER_METHYL"/>
    <property type="match status" value="1"/>
</dbReference>
<dbReference type="STRING" id="521674.Plim_0402"/>
<reference evidence="3 4" key="1">
    <citation type="journal article" date="2010" name="Stand. Genomic Sci.">
        <title>Complete genome sequence of Planctomyces limnophilus type strain (Mu 290).</title>
        <authorList>
            <person name="Labutti K."/>
            <person name="Sikorski J."/>
            <person name="Schneider S."/>
            <person name="Nolan M."/>
            <person name="Lucas S."/>
            <person name="Glavina Del Rio T."/>
            <person name="Tice H."/>
            <person name="Cheng J.F."/>
            <person name="Goodwin L."/>
            <person name="Pitluck S."/>
            <person name="Liolios K."/>
            <person name="Ivanova N."/>
            <person name="Mavromatis K."/>
            <person name="Mikhailova N."/>
            <person name="Pati A."/>
            <person name="Chen A."/>
            <person name="Palaniappan K."/>
            <person name="Land M."/>
            <person name="Hauser L."/>
            <person name="Chang Y.J."/>
            <person name="Jeffries C.D."/>
            <person name="Tindall B.J."/>
            <person name="Rohde M."/>
            <person name="Goker M."/>
            <person name="Woyke T."/>
            <person name="Bristow J."/>
            <person name="Eisen J.A."/>
            <person name="Markowitz V."/>
            <person name="Hugenholtz P."/>
            <person name="Kyrpides N.C."/>
            <person name="Klenk H.P."/>
            <person name="Lapidus A."/>
        </authorList>
    </citation>
    <scope>NUCLEOTIDE SEQUENCE [LARGE SCALE GENOMIC DNA]</scope>
    <source>
        <strain evidence="4">ATCC 43296 / DSM 3776 / IFAM 1008 / 290</strain>
    </source>
</reference>
<accession>D5SPM2</accession>